<evidence type="ECO:0000259" key="9">
    <source>
        <dbReference type="PROSITE" id="PS50041"/>
    </source>
</evidence>
<dbReference type="AlphaFoldDB" id="A0A5F9CCG2"/>
<dbReference type="Pfam" id="PF00059">
    <property type="entry name" value="Lectin_C"/>
    <property type="match status" value="1"/>
</dbReference>
<dbReference type="GO" id="GO:0005886">
    <property type="term" value="C:plasma membrane"/>
    <property type="evidence" value="ECO:0007669"/>
    <property type="project" value="UniProtKB-SubCell"/>
</dbReference>
<dbReference type="GeneID" id="103345396"/>
<accession>A0A5F9CCG2</accession>
<organism evidence="10 11">
    <name type="scientific">Oryctolagus cuniculus</name>
    <name type="common">Rabbit</name>
    <dbReference type="NCBI Taxonomy" id="9986"/>
    <lineage>
        <taxon>Eukaryota</taxon>
        <taxon>Metazoa</taxon>
        <taxon>Chordata</taxon>
        <taxon>Craniata</taxon>
        <taxon>Vertebrata</taxon>
        <taxon>Euteleostomi</taxon>
        <taxon>Mammalia</taxon>
        <taxon>Eutheria</taxon>
        <taxon>Euarchontoglires</taxon>
        <taxon>Glires</taxon>
        <taxon>Lagomorpha</taxon>
        <taxon>Leporidae</taxon>
        <taxon>Oryctolagus</taxon>
    </lineage>
</organism>
<evidence type="ECO:0000313" key="10">
    <source>
        <dbReference type="Ensembl" id="ENSOCUP00000031294.1"/>
    </source>
</evidence>
<keyword evidence="6 8" id="KW-0472">Membrane</keyword>
<dbReference type="Ensembl" id="ENSOCUT00000054944.1">
    <property type="protein sequence ID" value="ENSOCUP00000031294.1"/>
    <property type="gene ID" value="ENSOCUG00000030303.1"/>
</dbReference>
<evidence type="ECO:0000256" key="3">
    <source>
        <dbReference type="ARBA" id="ARBA00022734"/>
    </source>
</evidence>
<proteinExistence type="predicted"/>
<evidence type="ECO:0000256" key="7">
    <source>
        <dbReference type="ARBA" id="ARBA00023180"/>
    </source>
</evidence>
<dbReference type="GO" id="GO:0030246">
    <property type="term" value="F:carbohydrate binding"/>
    <property type="evidence" value="ECO:0007669"/>
    <property type="project" value="UniProtKB-KW"/>
</dbReference>
<dbReference type="InterPro" id="IPR001304">
    <property type="entry name" value="C-type_lectin-like"/>
</dbReference>
<evidence type="ECO:0000256" key="2">
    <source>
        <dbReference type="ARBA" id="ARBA00022692"/>
    </source>
</evidence>
<dbReference type="InterPro" id="IPR016187">
    <property type="entry name" value="CTDL_fold"/>
</dbReference>
<dbReference type="Gene3D" id="3.10.100.10">
    <property type="entry name" value="Mannose-Binding Protein A, subunit A"/>
    <property type="match status" value="1"/>
</dbReference>
<dbReference type="SMART" id="SM00034">
    <property type="entry name" value="CLECT"/>
    <property type="match status" value="1"/>
</dbReference>
<reference evidence="10" key="2">
    <citation type="submission" date="2025-08" db="UniProtKB">
        <authorList>
            <consortium name="Ensembl"/>
        </authorList>
    </citation>
    <scope>IDENTIFICATION</scope>
    <source>
        <strain evidence="10">Thorbecke</strain>
    </source>
</reference>
<dbReference type="STRING" id="9986.ENSOCUP00000031294"/>
<feature type="transmembrane region" description="Helical" evidence="8">
    <location>
        <begin position="33"/>
        <end position="56"/>
    </location>
</feature>
<dbReference type="GO" id="GO:0002223">
    <property type="term" value="P:stimulatory C-type lectin receptor signaling pathway"/>
    <property type="evidence" value="ECO:0007669"/>
    <property type="project" value="TreeGrafter"/>
</dbReference>
<feature type="domain" description="C-type lectin" evidence="9">
    <location>
        <begin position="104"/>
        <end position="210"/>
    </location>
</feature>
<reference evidence="10 11" key="1">
    <citation type="journal article" date="2011" name="Nature">
        <title>A high-resolution map of human evolutionary constraint using 29 mammals.</title>
        <authorList>
            <person name="Lindblad-Toh K."/>
            <person name="Garber M."/>
            <person name="Zuk O."/>
            <person name="Lin M.F."/>
            <person name="Parker B.J."/>
            <person name="Washietl S."/>
            <person name="Kheradpour P."/>
            <person name="Ernst J."/>
            <person name="Jordan G."/>
            <person name="Mauceli E."/>
            <person name="Ward L.D."/>
            <person name="Lowe C.B."/>
            <person name="Holloway A.K."/>
            <person name="Clamp M."/>
            <person name="Gnerre S."/>
            <person name="Alfoldi J."/>
            <person name="Beal K."/>
            <person name="Chang J."/>
            <person name="Clawson H."/>
            <person name="Cuff J."/>
            <person name="Di Palma F."/>
            <person name="Fitzgerald S."/>
            <person name="Flicek P."/>
            <person name="Guttman M."/>
            <person name="Hubisz M.J."/>
            <person name="Jaffe D.B."/>
            <person name="Jungreis I."/>
            <person name="Kent W.J."/>
            <person name="Kostka D."/>
            <person name="Lara M."/>
            <person name="Martins A.L."/>
            <person name="Massingham T."/>
            <person name="Moltke I."/>
            <person name="Raney B.J."/>
            <person name="Rasmussen M.D."/>
            <person name="Robinson J."/>
            <person name="Stark A."/>
            <person name="Vilella A.J."/>
            <person name="Wen J."/>
            <person name="Xie X."/>
            <person name="Zody M.C."/>
            <person name="Baldwin J."/>
            <person name="Bloom T."/>
            <person name="Chin C.W."/>
            <person name="Heiman D."/>
            <person name="Nicol R."/>
            <person name="Nusbaum C."/>
            <person name="Young S."/>
            <person name="Wilkinson J."/>
            <person name="Worley K.C."/>
            <person name="Kovar C.L."/>
            <person name="Muzny D.M."/>
            <person name="Gibbs R.A."/>
            <person name="Cree A."/>
            <person name="Dihn H.H."/>
            <person name="Fowler G."/>
            <person name="Jhangiani S."/>
            <person name="Joshi V."/>
            <person name="Lee S."/>
            <person name="Lewis L.R."/>
            <person name="Nazareth L.V."/>
            <person name="Okwuonu G."/>
            <person name="Santibanez J."/>
            <person name="Warren W.C."/>
            <person name="Mardis E.R."/>
            <person name="Weinstock G.M."/>
            <person name="Wilson R.K."/>
            <person name="Delehaunty K."/>
            <person name="Dooling D."/>
            <person name="Fronik C."/>
            <person name="Fulton L."/>
            <person name="Fulton B."/>
            <person name="Graves T."/>
            <person name="Minx P."/>
            <person name="Sodergren E."/>
            <person name="Birney E."/>
            <person name="Margulies E.H."/>
            <person name="Herrero J."/>
            <person name="Green E.D."/>
            <person name="Haussler D."/>
            <person name="Siepel A."/>
            <person name="Goldman N."/>
            <person name="Pollard K.S."/>
            <person name="Pedersen J.S."/>
            <person name="Lander E.S."/>
            <person name="Kellis M."/>
        </authorList>
    </citation>
    <scope>NUCLEOTIDE SEQUENCE [LARGE SCALE GENOMIC DNA]</scope>
    <source>
        <strain evidence="11">Thorbecke</strain>
    </source>
</reference>
<dbReference type="GeneTree" id="ENSGT00940000164346"/>
<dbReference type="RefSeq" id="XP_069904424.1">
    <property type="nucleotide sequence ID" value="XM_070048323.1"/>
</dbReference>
<comment type="subcellular location">
    <subcellularLocation>
        <location evidence="1">Cell membrane</location>
        <topology evidence="1">Single-pass type II membrane protein</topology>
    </subcellularLocation>
</comment>
<dbReference type="GO" id="GO:0045954">
    <property type="term" value="P:positive regulation of natural killer cell mediated cytotoxicity"/>
    <property type="evidence" value="ECO:0007669"/>
    <property type="project" value="TreeGrafter"/>
</dbReference>
<dbReference type="SUPFAM" id="SSF56436">
    <property type="entry name" value="C-type lectin-like"/>
    <property type="match status" value="1"/>
</dbReference>
<dbReference type="PANTHER" id="PTHR22800:SF257">
    <property type="entry name" value="C-TYPE LECTIN DOMAIN-CONTAINING PROTEIN"/>
    <property type="match status" value="1"/>
</dbReference>
<evidence type="ECO:0000313" key="11">
    <source>
        <dbReference type="Proteomes" id="UP000001811"/>
    </source>
</evidence>
<protein>
    <recommendedName>
        <fullName evidence="9">C-type lectin domain-containing protein</fullName>
    </recommendedName>
</protein>
<dbReference type="Bgee" id="ENSOCUG00000030303">
    <property type="expression patterns" value="Expressed in testis and 1 other cell type or tissue"/>
</dbReference>
<evidence type="ECO:0000256" key="6">
    <source>
        <dbReference type="ARBA" id="ARBA00023136"/>
    </source>
</evidence>
<dbReference type="InterPro" id="IPR016186">
    <property type="entry name" value="C-type_lectin-like/link_sf"/>
</dbReference>
<keyword evidence="2 8" id="KW-0812">Transmembrane</keyword>
<dbReference type="PROSITE" id="PS50041">
    <property type="entry name" value="C_TYPE_LECTIN_2"/>
    <property type="match status" value="1"/>
</dbReference>
<keyword evidence="4" id="KW-0735">Signal-anchor</keyword>
<dbReference type="CDD" id="cd03593">
    <property type="entry name" value="CLECT_NK_receptors_like"/>
    <property type="match status" value="1"/>
</dbReference>
<keyword evidence="3" id="KW-0430">Lectin</keyword>
<dbReference type="PANTHER" id="PTHR22800">
    <property type="entry name" value="C-TYPE LECTIN PROTEINS"/>
    <property type="match status" value="1"/>
</dbReference>
<evidence type="ECO:0000256" key="8">
    <source>
        <dbReference type="SAM" id="Phobius"/>
    </source>
</evidence>
<dbReference type="InterPro" id="IPR050919">
    <property type="entry name" value="NKG2/CD94_NK_receptors"/>
</dbReference>
<name>A0A5F9CCG2_RABIT</name>
<dbReference type="InParanoid" id="A0A5F9CCG2"/>
<keyword evidence="7" id="KW-0325">Glycoprotein</keyword>
<evidence type="ECO:0000256" key="1">
    <source>
        <dbReference type="ARBA" id="ARBA00004401"/>
    </source>
</evidence>
<keyword evidence="5 8" id="KW-1133">Transmembrane helix</keyword>
<dbReference type="InterPro" id="IPR033992">
    <property type="entry name" value="NKR-like_CTLD"/>
</dbReference>
<evidence type="ECO:0000256" key="4">
    <source>
        <dbReference type="ARBA" id="ARBA00022968"/>
    </source>
</evidence>
<reference evidence="10" key="3">
    <citation type="submission" date="2025-09" db="UniProtKB">
        <authorList>
            <consortium name="Ensembl"/>
        </authorList>
    </citation>
    <scope>IDENTIFICATION</scope>
    <source>
        <strain evidence="10">Thorbecke</strain>
    </source>
</reference>
<dbReference type="FunCoup" id="A0A5F9CCG2">
    <property type="interactions" value="1"/>
</dbReference>
<keyword evidence="11" id="KW-1185">Reference proteome</keyword>
<evidence type="ECO:0000256" key="5">
    <source>
        <dbReference type="ARBA" id="ARBA00022989"/>
    </source>
</evidence>
<sequence>MSEGVTYLELKLPHSKKEKGQRHQARKRKANPCIVILGIICLFLLPAITGLGYMFFQRCCDCTMQDTGNTNGNNMTSVEAEEPSVSPPSTERHCGSCQRQWVCCGTNCYYFSKEEATWNESAKSCQDKKSHLVTINDKEEQNFIQTQTKYNYWIGLYRKGAKYDWMWQDGTVPAKDLAFQAGKVADKCGCLKSGYINSAACEKHFRYICEKDAPFLSD</sequence>
<dbReference type="Proteomes" id="UP000001811">
    <property type="component" value="Unplaced"/>
</dbReference>